<accession>A0A1J4KH85</accession>
<dbReference type="SUPFAM" id="SSF56112">
    <property type="entry name" value="Protein kinase-like (PK-like)"/>
    <property type="match status" value="1"/>
</dbReference>
<dbReference type="InterPro" id="IPR017441">
    <property type="entry name" value="Protein_kinase_ATP_BS"/>
</dbReference>
<gene>
    <name evidence="6" type="ORF">TRFO_22030</name>
</gene>
<dbReference type="Proteomes" id="UP000179807">
    <property type="component" value="Unassembled WGS sequence"/>
</dbReference>
<keyword evidence="4" id="KW-0723">Serine/threonine-protein kinase</keyword>
<keyword evidence="2 3" id="KW-0067">ATP-binding</keyword>
<dbReference type="SMART" id="SM00220">
    <property type="entry name" value="S_TKc"/>
    <property type="match status" value="1"/>
</dbReference>
<comment type="similarity">
    <text evidence="4">Belongs to the protein kinase superfamily.</text>
</comment>
<evidence type="ECO:0000313" key="7">
    <source>
        <dbReference type="Proteomes" id="UP000179807"/>
    </source>
</evidence>
<dbReference type="GO" id="GO:0004674">
    <property type="term" value="F:protein serine/threonine kinase activity"/>
    <property type="evidence" value="ECO:0007669"/>
    <property type="project" value="UniProtKB-KW"/>
</dbReference>
<dbReference type="PANTHER" id="PTHR24362">
    <property type="entry name" value="SERINE/THREONINE-PROTEIN KINASE NEK"/>
    <property type="match status" value="1"/>
</dbReference>
<keyword evidence="7" id="KW-1185">Reference proteome</keyword>
<dbReference type="AlphaFoldDB" id="A0A1J4KH85"/>
<protein>
    <submittedName>
        <fullName evidence="6">CAMK family protein kinase</fullName>
    </submittedName>
</protein>
<feature type="binding site" evidence="3">
    <location>
        <position position="65"/>
    </location>
    <ligand>
        <name>ATP</name>
        <dbReference type="ChEBI" id="CHEBI:30616"/>
    </ligand>
</feature>
<evidence type="ECO:0000256" key="1">
    <source>
        <dbReference type="ARBA" id="ARBA00022741"/>
    </source>
</evidence>
<dbReference type="FunFam" id="1.10.510.10:FF:000571">
    <property type="entry name" value="Maternal embryonic leucine zipper kinase"/>
    <property type="match status" value="1"/>
</dbReference>
<evidence type="ECO:0000256" key="3">
    <source>
        <dbReference type="PROSITE-ProRule" id="PRU10141"/>
    </source>
</evidence>
<reference evidence="6" key="1">
    <citation type="submission" date="2016-10" db="EMBL/GenBank/DDBJ databases">
        <authorList>
            <person name="Benchimol M."/>
            <person name="Almeida L.G."/>
            <person name="Vasconcelos A.T."/>
            <person name="Perreira-Neves A."/>
            <person name="Rosa I.A."/>
            <person name="Tasca T."/>
            <person name="Bogo M.R."/>
            <person name="de Souza W."/>
        </authorList>
    </citation>
    <scope>NUCLEOTIDE SEQUENCE [LARGE SCALE GENOMIC DNA]</scope>
    <source>
        <strain evidence="6">K</strain>
    </source>
</reference>
<evidence type="ECO:0000256" key="4">
    <source>
        <dbReference type="RuleBase" id="RU000304"/>
    </source>
</evidence>
<dbReference type="InterPro" id="IPR008271">
    <property type="entry name" value="Ser/Thr_kinase_AS"/>
</dbReference>
<keyword evidence="1 3" id="KW-0547">Nucleotide-binding</keyword>
<dbReference type="EMBL" id="MLAK01000646">
    <property type="protein sequence ID" value="OHT09196.1"/>
    <property type="molecule type" value="Genomic_DNA"/>
</dbReference>
<dbReference type="GeneID" id="94837027"/>
<proteinExistence type="inferred from homology"/>
<dbReference type="InterPro" id="IPR000719">
    <property type="entry name" value="Prot_kinase_dom"/>
</dbReference>
<dbReference type="RefSeq" id="XP_068362332.1">
    <property type="nucleotide sequence ID" value="XM_068502323.1"/>
</dbReference>
<evidence type="ECO:0000256" key="2">
    <source>
        <dbReference type="ARBA" id="ARBA00022840"/>
    </source>
</evidence>
<name>A0A1J4KH85_9EUKA</name>
<organism evidence="6 7">
    <name type="scientific">Tritrichomonas foetus</name>
    <dbReference type="NCBI Taxonomy" id="1144522"/>
    <lineage>
        <taxon>Eukaryota</taxon>
        <taxon>Metamonada</taxon>
        <taxon>Parabasalia</taxon>
        <taxon>Tritrichomonadida</taxon>
        <taxon>Tritrichomonadidae</taxon>
        <taxon>Tritrichomonas</taxon>
    </lineage>
</organism>
<evidence type="ECO:0000313" key="6">
    <source>
        <dbReference type="EMBL" id="OHT09196.1"/>
    </source>
</evidence>
<dbReference type="PROSITE" id="PS50011">
    <property type="entry name" value="PROTEIN_KINASE_DOM"/>
    <property type="match status" value="1"/>
</dbReference>
<dbReference type="InterPro" id="IPR011009">
    <property type="entry name" value="Kinase-like_dom_sf"/>
</dbReference>
<dbReference type="PANTHER" id="PTHR24362:SF309">
    <property type="entry name" value="PROTEIN KINASE DOMAIN-CONTAINING PROTEIN"/>
    <property type="match status" value="1"/>
</dbReference>
<dbReference type="OrthoDB" id="541276at2759"/>
<keyword evidence="6" id="KW-0418">Kinase</keyword>
<sequence length="364" mass="41970">MSSLTDSQEDVPQLRERINETIYLPHIISVLEKHGYLMLRKIGVGGFSIAYLVRSHKYREEFVVKVSLNNEYRFDENEITNLTRLAHPNIIRLFDFFKDDKFLYMVLEYCVNGSLEDYIEKNGCFKNYQLFLSTANQLVQALLYCHERGVVHRDLKPANILIDKFGRPKIADFGLSIQMKDKVCHEFSGSKMFMAPEVINRQPHNPMTADVWSLGIIFYIMLKGSHPWGDMANELCLSQMISFGDINLIHLNCPSEIKKIITTMTQKQSIKRATLKWVSSQPIMVESMNNKIMSLLNPNGYGVRELNKIVSLQRQNTMPKPAVNLTKEVKAFIQVNAFLASGTKRRSSISRETFKTPDKELFEL</sequence>
<dbReference type="PROSITE" id="PS00108">
    <property type="entry name" value="PROTEIN_KINASE_ST"/>
    <property type="match status" value="1"/>
</dbReference>
<dbReference type="Gene3D" id="1.10.510.10">
    <property type="entry name" value="Transferase(Phosphotransferase) domain 1"/>
    <property type="match status" value="1"/>
</dbReference>
<dbReference type="GO" id="GO:0005524">
    <property type="term" value="F:ATP binding"/>
    <property type="evidence" value="ECO:0007669"/>
    <property type="project" value="UniProtKB-UniRule"/>
</dbReference>
<evidence type="ECO:0000259" key="5">
    <source>
        <dbReference type="PROSITE" id="PS50011"/>
    </source>
</evidence>
<feature type="domain" description="Protein kinase" evidence="5">
    <location>
        <begin position="36"/>
        <end position="284"/>
    </location>
</feature>
<dbReference type="Pfam" id="PF00069">
    <property type="entry name" value="Pkinase"/>
    <property type="match status" value="1"/>
</dbReference>
<keyword evidence="6" id="KW-0808">Transferase</keyword>
<comment type="caution">
    <text evidence="6">The sequence shown here is derived from an EMBL/GenBank/DDBJ whole genome shotgun (WGS) entry which is preliminary data.</text>
</comment>
<dbReference type="VEuPathDB" id="TrichDB:TRFO_22030"/>
<dbReference type="PROSITE" id="PS00107">
    <property type="entry name" value="PROTEIN_KINASE_ATP"/>
    <property type="match status" value="1"/>
</dbReference>